<feature type="transmembrane region" description="Helical" evidence="7">
    <location>
        <begin position="355"/>
        <end position="379"/>
    </location>
</feature>
<accession>A0A2G3DTH7</accession>
<sequence length="432" mass="47520">MLITENILVALAGLKANIMRSLLTMLGIIIGIASVIAIMTVGNSITIMVNQTMQDLGANNLQMGVMQKSQNNESSDTGMNYGEGYIRPLEDSDLISQEMLDDFTTEYKDNIQYVLLYQDIATRWDNAKVSKGNTSANVNLQGLNADALKFKNLKMISGRQFIGHDYKEAKKTCVVSDKLVDRLFKGEYDSVIGKEIEVTVSGNYYKYYIVGVYEYVQDSFSFGASDNPTTDIYVPYETARIQTHNQNKGIQYCDLVTTIDTNNDEFATKVRDFFNVKYYSKNDTYEVVCISMTSMMDSMNSMISMIQLALSVIAAISLVVGGIGVMNIMLVSITERTKEIGTRKALGATNGSIRLQFITESVVICLIGGIIGMLAGVGLGTFAVKMMGYEAAVSVESIVIAVGFSMAIGVFFGYYPANKAAKLNPIDALRYE</sequence>
<dbReference type="GO" id="GO:0005886">
    <property type="term" value="C:plasma membrane"/>
    <property type="evidence" value="ECO:0007669"/>
    <property type="project" value="UniProtKB-SubCell"/>
</dbReference>
<organism evidence="10 11">
    <name type="scientific">Pseudobutyrivibrio ruminis</name>
    <dbReference type="NCBI Taxonomy" id="46206"/>
    <lineage>
        <taxon>Bacteria</taxon>
        <taxon>Bacillati</taxon>
        <taxon>Bacillota</taxon>
        <taxon>Clostridia</taxon>
        <taxon>Lachnospirales</taxon>
        <taxon>Lachnospiraceae</taxon>
        <taxon>Pseudobutyrivibrio</taxon>
    </lineage>
</organism>
<name>A0A2G3DTH7_9FIRM</name>
<comment type="similarity">
    <text evidence="6">Belongs to the ABC-4 integral membrane protein family.</text>
</comment>
<dbReference type="RefSeq" id="WP_099392499.1">
    <property type="nucleotide sequence ID" value="NZ_PDYF01000031.1"/>
</dbReference>
<evidence type="ECO:0000259" key="8">
    <source>
        <dbReference type="Pfam" id="PF02687"/>
    </source>
</evidence>
<dbReference type="PANTHER" id="PTHR30572">
    <property type="entry name" value="MEMBRANE COMPONENT OF TRANSPORTER-RELATED"/>
    <property type="match status" value="1"/>
</dbReference>
<evidence type="ECO:0000256" key="2">
    <source>
        <dbReference type="ARBA" id="ARBA00022475"/>
    </source>
</evidence>
<keyword evidence="2" id="KW-1003">Cell membrane</keyword>
<evidence type="ECO:0000256" key="5">
    <source>
        <dbReference type="ARBA" id="ARBA00023136"/>
    </source>
</evidence>
<keyword evidence="4 7" id="KW-1133">Transmembrane helix</keyword>
<comment type="caution">
    <text evidence="10">The sequence shown here is derived from an EMBL/GenBank/DDBJ whole genome shotgun (WGS) entry which is preliminary data.</text>
</comment>
<dbReference type="GO" id="GO:0022857">
    <property type="term" value="F:transmembrane transporter activity"/>
    <property type="evidence" value="ECO:0007669"/>
    <property type="project" value="TreeGrafter"/>
</dbReference>
<reference evidence="10 11" key="1">
    <citation type="submission" date="2017-10" db="EMBL/GenBank/DDBJ databases">
        <title>Resolving the taxonomy of Roseburia spp., Eubacterium rectale and Agathobacter spp. through phylogenomic analysis.</title>
        <authorList>
            <person name="Sheridan P.O."/>
            <person name="Walker A.W."/>
            <person name="Duncan S.H."/>
            <person name="Scott K.P."/>
            <person name="Toole P.W.O."/>
            <person name="Luis P."/>
            <person name="Flint H.J."/>
        </authorList>
    </citation>
    <scope>NUCLEOTIDE SEQUENCE [LARGE SCALE GENOMIC DNA]</scope>
    <source>
        <strain evidence="10 11">JK626</strain>
    </source>
</reference>
<dbReference type="PANTHER" id="PTHR30572:SF4">
    <property type="entry name" value="ABC TRANSPORTER PERMEASE YTRF"/>
    <property type="match status" value="1"/>
</dbReference>
<feature type="domain" description="MacB-like periplasmic core" evidence="9">
    <location>
        <begin position="21"/>
        <end position="250"/>
    </location>
</feature>
<protein>
    <submittedName>
        <fullName evidence="10">ABC transporter</fullName>
    </submittedName>
</protein>
<evidence type="ECO:0000313" key="11">
    <source>
        <dbReference type="Proteomes" id="UP000225889"/>
    </source>
</evidence>
<feature type="transmembrane region" description="Helical" evidence="7">
    <location>
        <begin position="21"/>
        <end position="42"/>
    </location>
</feature>
<dbReference type="Proteomes" id="UP000225889">
    <property type="component" value="Unassembled WGS sequence"/>
</dbReference>
<evidence type="ECO:0000256" key="3">
    <source>
        <dbReference type="ARBA" id="ARBA00022692"/>
    </source>
</evidence>
<evidence type="ECO:0000256" key="6">
    <source>
        <dbReference type="ARBA" id="ARBA00038076"/>
    </source>
</evidence>
<evidence type="ECO:0000256" key="4">
    <source>
        <dbReference type="ARBA" id="ARBA00022989"/>
    </source>
</evidence>
<dbReference type="InterPro" id="IPR003838">
    <property type="entry name" value="ABC3_permease_C"/>
</dbReference>
<feature type="transmembrane region" description="Helical" evidence="7">
    <location>
        <begin position="308"/>
        <end position="334"/>
    </location>
</feature>
<reference evidence="10 11" key="2">
    <citation type="submission" date="2017-10" db="EMBL/GenBank/DDBJ databases">
        <authorList>
            <person name="Banno H."/>
            <person name="Chua N.-H."/>
        </authorList>
    </citation>
    <scope>NUCLEOTIDE SEQUENCE [LARGE SCALE GENOMIC DNA]</scope>
    <source>
        <strain evidence="10 11">JK626</strain>
    </source>
</reference>
<dbReference type="Pfam" id="PF12704">
    <property type="entry name" value="MacB_PCD"/>
    <property type="match status" value="1"/>
</dbReference>
<dbReference type="InterPro" id="IPR025857">
    <property type="entry name" value="MacB_PCD"/>
</dbReference>
<dbReference type="Pfam" id="PF02687">
    <property type="entry name" value="FtsX"/>
    <property type="match status" value="1"/>
</dbReference>
<keyword evidence="3 7" id="KW-0812">Transmembrane</keyword>
<dbReference type="EMBL" id="PDYF01000031">
    <property type="protein sequence ID" value="PHU34193.1"/>
    <property type="molecule type" value="Genomic_DNA"/>
</dbReference>
<keyword evidence="5 7" id="KW-0472">Membrane</keyword>
<dbReference type="AlphaFoldDB" id="A0A2G3DTH7"/>
<dbReference type="InterPro" id="IPR050250">
    <property type="entry name" value="Macrolide_Exporter_MacB"/>
</dbReference>
<proteinExistence type="inferred from homology"/>
<gene>
    <name evidence="10" type="ORF">CSX01_11545</name>
</gene>
<evidence type="ECO:0000256" key="7">
    <source>
        <dbReference type="SAM" id="Phobius"/>
    </source>
</evidence>
<evidence type="ECO:0000259" key="9">
    <source>
        <dbReference type="Pfam" id="PF12704"/>
    </source>
</evidence>
<evidence type="ECO:0000313" key="10">
    <source>
        <dbReference type="EMBL" id="PHU34193.1"/>
    </source>
</evidence>
<evidence type="ECO:0000256" key="1">
    <source>
        <dbReference type="ARBA" id="ARBA00004651"/>
    </source>
</evidence>
<comment type="subcellular location">
    <subcellularLocation>
        <location evidence="1">Cell membrane</location>
        <topology evidence="1">Multi-pass membrane protein</topology>
    </subcellularLocation>
</comment>
<feature type="domain" description="ABC3 transporter permease C-terminal" evidence="8">
    <location>
        <begin position="312"/>
        <end position="425"/>
    </location>
</feature>
<feature type="transmembrane region" description="Helical" evidence="7">
    <location>
        <begin position="391"/>
        <end position="415"/>
    </location>
</feature>